<keyword evidence="12" id="KW-0812">Transmembrane</keyword>
<dbReference type="PRINTS" id="PR00385">
    <property type="entry name" value="P450"/>
</dbReference>
<keyword evidence="4 10" id="KW-0349">Heme</keyword>
<evidence type="ECO:0000256" key="6">
    <source>
        <dbReference type="ARBA" id="ARBA00023002"/>
    </source>
</evidence>
<organism evidence="13 14">
    <name type="scientific">Serendipita vermifera MAFF 305830</name>
    <dbReference type="NCBI Taxonomy" id="933852"/>
    <lineage>
        <taxon>Eukaryota</taxon>
        <taxon>Fungi</taxon>
        <taxon>Dikarya</taxon>
        <taxon>Basidiomycota</taxon>
        <taxon>Agaricomycotina</taxon>
        <taxon>Agaricomycetes</taxon>
        <taxon>Sebacinales</taxon>
        <taxon>Serendipitaceae</taxon>
        <taxon>Serendipita</taxon>
    </lineage>
</organism>
<dbReference type="GO" id="GO:0016705">
    <property type="term" value="F:oxidoreductase activity, acting on paired donors, with incorporation or reduction of molecular oxygen"/>
    <property type="evidence" value="ECO:0007669"/>
    <property type="project" value="InterPro"/>
</dbReference>
<feature type="transmembrane region" description="Helical" evidence="12">
    <location>
        <begin position="32"/>
        <end position="53"/>
    </location>
</feature>
<name>A0A0C2XHS2_SERVB</name>
<comment type="subcellular location">
    <subcellularLocation>
        <location evidence="2">Membrane</location>
    </subcellularLocation>
</comment>
<dbReference type="PANTHER" id="PTHR24304:SF2">
    <property type="entry name" value="24-HYDROXYCHOLESTEROL 7-ALPHA-HYDROXYLASE"/>
    <property type="match status" value="1"/>
</dbReference>
<dbReference type="AlphaFoldDB" id="A0A0C2XHS2"/>
<evidence type="ECO:0000256" key="3">
    <source>
        <dbReference type="ARBA" id="ARBA00010617"/>
    </source>
</evidence>
<feature type="binding site" description="axial binding residue" evidence="10">
    <location>
        <position position="509"/>
    </location>
    <ligand>
        <name>heme</name>
        <dbReference type="ChEBI" id="CHEBI:30413"/>
    </ligand>
    <ligandPart>
        <name>Fe</name>
        <dbReference type="ChEBI" id="CHEBI:18248"/>
    </ligandPart>
</feature>
<dbReference type="HOGENOM" id="CLU_001570_15_0_1"/>
<comment type="cofactor">
    <cofactor evidence="1 10">
        <name>heme</name>
        <dbReference type="ChEBI" id="CHEBI:30413"/>
    </cofactor>
</comment>
<keyword evidence="9 12" id="KW-0472">Membrane</keyword>
<dbReference type="GO" id="GO:0020037">
    <property type="term" value="F:heme binding"/>
    <property type="evidence" value="ECO:0007669"/>
    <property type="project" value="InterPro"/>
</dbReference>
<dbReference type="Gene3D" id="1.10.630.10">
    <property type="entry name" value="Cytochrome P450"/>
    <property type="match status" value="1"/>
</dbReference>
<dbReference type="PROSITE" id="PS00086">
    <property type="entry name" value="CYTOCHROME_P450"/>
    <property type="match status" value="1"/>
</dbReference>
<evidence type="ECO:0000256" key="10">
    <source>
        <dbReference type="PIRSR" id="PIRSR602403-1"/>
    </source>
</evidence>
<dbReference type="InterPro" id="IPR017972">
    <property type="entry name" value="Cyt_P450_CS"/>
</dbReference>
<dbReference type="FunFam" id="1.10.630.10:FF:000033">
    <property type="entry name" value="14-alpha sterol demethylase"/>
    <property type="match status" value="1"/>
</dbReference>
<dbReference type="InterPro" id="IPR001128">
    <property type="entry name" value="Cyt_P450"/>
</dbReference>
<keyword evidence="14" id="KW-1185">Reference proteome</keyword>
<protein>
    <recommendedName>
        <fullName evidence="15">Lanosterol 14-alpha-demethylase</fullName>
    </recommendedName>
</protein>
<proteinExistence type="inferred from homology"/>
<keyword evidence="8 11" id="KW-0503">Monooxygenase</keyword>
<dbReference type="GO" id="GO:0016020">
    <property type="term" value="C:membrane"/>
    <property type="evidence" value="ECO:0007669"/>
    <property type="project" value="UniProtKB-SubCell"/>
</dbReference>
<dbReference type="PRINTS" id="PR00465">
    <property type="entry name" value="EP450IV"/>
</dbReference>
<reference evidence="13 14" key="1">
    <citation type="submission" date="2014-04" db="EMBL/GenBank/DDBJ databases">
        <authorList>
            <consortium name="DOE Joint Genome Institute"/>
            <person name="Kuo A."/>
            <person name="Zuccaro A."/>
            <person name="Kohler A."/>
            <person name="Nagy L.G."/>
            <person name="Floudas D."/>
            <person name="Copeland A."/>
            <person name="Barry K.W."/>
            <person name="Cichocki N."/>
            <person name="Veneault-Fourrey C."/>
            <person name="LaButti K."/>
            <person name="Lindquist E.A."/>
            <person name="Lipzen A."/>
            <person name="Lundell T."/>
            <person name="Morin E."/>
            <person name="Murat C."/>
            <person name="Sun H."/>
            <person name="Tunlid A."/>
            <person name="Henrissat B."/>
            <person name="Grigoriev I.V."/>
            <person name="Hibbett D.S."/>
            <person name="Martin F."/>
            <person name="Nordberg H.P."/>
            <person name="Cantor M.N."/>
            <person name="Hua S.X."/>
        </authorList>
    </citation>
    <scope>NUCLEOTIDE SEQUENCE [LARGE SCALE GENOMIC DNA]</scope>
    <source>
        <strain evidence="13 14">MAFF 305830</strain>
    </source>
</reference>
<dbReference type="SUPFAM" id="SSF48264">
    <property type="entry name" value="Cytochrome P450"/>
    <property type="match status" value="1"/>
</dbReference>
<evidence type="ECO:0000256" key="2">
    <source>
        <dbReference type="ARBA" id="ARBA00004370"/>
    </source>
</evidence>
<dbReference type="Proteomes" id="UP000054097">
    <property type="component" value="Unassembled WGS sequence"/>
</dbReference>
<dbReference type="EMBL" id="KN824292">
    <property type="protein sequence ID" value="KIM28622.1"/>
    <property type="molecule type" value="Genomic_DNA"/>
</dbReference>
<keyword evidence="12" id="KW-1133">Transmembrane helix</keyword>
<keyword evidence="7 10" id="KW-0408">Iron</keyword>
<reference evidence="14" key="2">
    <citation type="submission" date="2015-01" db="EMBL/GenBank/DDBJ databases">
        <title>Evolutionary Origins and Diversification of the Mycorrhizal Mutualists.</title>
        <authorList>
            <consortium name="DOE Joint Genome Institute"/>
            <consortium name="Mycorrhizal Genomics Consortium"/>
            <person name="Kohler A."/>
            <person name="Kuo A."/>
            <person name="Nagy L.G."/>
            <person name="Floudas D."/>
            <person name="Copeland A."/>
            <person name="Barry K.W."/>
            <person name="Cichocki N."/>
            <person name="Veneault-Fourrey C."/>
            <person name="LaButti K."/>
            <person name="Lindquist E.A."/>
            <person name="Lipzen A."/>
            <person name="Lundell T."/>
            <person name="Morin E."/>
            <person name="Murat C."/>
            <person name="Riley R."/>
            <person name="Ohm R."/>
            <person name="Sun H."/>
            <person name="Tunlid A."/>
            <person name="Henrissat B."/>
            <person name="Grigoriev I.V."/>
            <person name="Hibbett D.S."/>
            <person name="Martin F."/>
        </authorList>
    </citation>
    <scope>NUCLEOTIDE SEQUENCE [LARGE SCALE GENOMIC DNA]</scope>
    <source>
        <strain evidence="14">MAFF 305830</strain>
    </source>
</reference>
<dbReference type="OrthoDB" id="1055148at2759"/>
<dbReference type="GO" id="GO:0004497">
    <property type="term" value="F:monooxygenase activity"/>
    <property type="evidence" value="ECO:0007669"/>
    <property type="project" value="UniProtKB-KW"/>
</dbReference>
<evidence type="ECO:0000256" key="8">
    <source>
        <dbReference type="ARBA" id="ARBA00023033"/>
    </source>
</evidence>
<dbReference type="Pfam" id="PF00067">
    <property type="entry name" value="p450"/>
    <property type="match status" value="1"/>
</dbReference>
<dbReference type="PANTHER" id="PTHR24304">
    <property type="entry name" value="CYTOCHROME P450 FAMILY 7"/>
    <property type="match status" value="1"/>
</dbReference>
<evidence type="ECO:0000256" key="9">
    <source>
        <dbReference type="ARBA" id="ARBA00023136"/>
    </source>
</evidence>
<comment type="similarity">
    <text evidence="3 11">Belongs to the cytochrome P450 family.</text>
</comment>
<evidence type="ECO:0000256" key="12">
    <source>
        <dbReference type="SAM" id="Phobius"/>
    </source>
</evidence>
<dbReference type="InterPro" id="IPR002403">
    <property type="entry name" value="Cyt_P450_E_grp-IV"/>
</dbReference>
<evidence type="ECO:0000256" key="7">
    <source>
        <dbReference type="ARBA" id="ARBA00023004"/>
    </source>
</evidence>
<sequence length="564" mass="62952">MNNGTSFTVPWVTSTFGKTAYLQNSFLDKAPTWAIILVGFFGVQLLAVVVNVLRQLILPRDPNLPPEVFHVLPIIGSAIQYGDDPINFFFKCREKYGDVFTFVLLGRKITVALGPKGSDMILGGKPNVVSAEEAYTHLTTPVFGKKVVYDCPNDSLMQQKKFVKFGLNTENFRVYMGMIEEETYQFISTDSAFVDTFNAPDRAWGSFNAVKSFAELTILTASRTLQGSEVRSKLDKTFAQRYNDLDGGFKPINFLFPSLPLPSYRRRDKAQQAMSRFYQDIIQRRRQRALGASDDNEDVEVEHDILAALDQQKYRDGRSLSDEEMAHIMIALLMAGQHTSSATSAWTLLHIADNVAVQQGLYEEQVKHFGLPGGKGFKPMEYEDLKDLPLLDAVIRETLRIHPPIHSIFRKVLQDLPVPQSLAAPSESGAFVIPKGHFVLASPSVAGMDPNIWQNPTEWDPYRWVSGGSGAGAAFKDEISGEKVDYGFGMISKGTESPYQPFGAGRHRCIGESFAYVQLGSIIATVIRNLEMRLPAGRGVPPQNYHTMIVMPKSPCDIEFRRRA</sequence>
<evidence type="ECO:0008006" key="15">
    <source>
        <dbReference type="Google" id="ProtNLM"/>
    </source>
</evidence>
<evidence type="ECO:0000313" key="13">
    <source>
        <dbReference type="EMBL" id="KIM28622.1"/>
    </source>
</evidence>
<gene>
    <name evidence="13" type="ORF">M408DRAFT_16289</name>
</gene>
<keyword evidence="5 10" id="KW-0479">Metal-binding</keyword>
<dbReference type="GO" id="GO:0005506">
    <property type="term" value="F:iron ion binding"/>
    <property type="evidence" value="ECO:0007669"/>
    <property type="project" value="InterPro"/>
</dbReference>
<dbReference type="InterPro" id="IPR050529">
    <property type="entry name" value="CYP450_sterol_14alpha_dmase"/>
</dbReference>
<dbReference type="InterPro" id="IPR036396">
    <property type="entry name" value="Cyt_P450_sf"/>
</dbReference>
<accession>A0A0C2XHS2</accession>
<evidence type="ECO:0000256" key="4">
    <source>
        <dbReference type="ARBA" id="ARBA00022617"/>
    </source>
</evidence>
<evidence type="ECO:0000313" key="14">
    <source>
        <dbReference type="Proteomes" id="UP000054097"/>
    </source>
</evidence>
<evidence type="ECO:0000256" key="11">
    <source>
        <dbReference type="RuleBase" id="RU000461"/>
    </source>
</evidence>
<dbReference type="STRING" id="933852.A0A0C2XHS2"/>
<evidence type="ECO:0000256" key="1">
    <source>
        <dbReference type="ARBA" id="ARBA00001971"/>
    </source>
</evidence>
<keyword evidence="6 11" id="KW-0560">Oxidoreductase</keyword>
<dbReference type="CDD" id="cd11042">
    <property type="entry name" value="CYP51-like"/>
    <property type="match status" value="1"/>
</dbReference>
<evidence type="ECO:0000256" key="5">
    <source>
        <dbReference type="ARBA" id="ARBA00022723"/>
    </source>
</evidence>